<proteinExistence type="predicted"/>
<dbReference type="EMBL" id="LZLQ01000080">
    <property type="protein sequence ID" value="OBK15744.1"/>
    <property type="molecule type" value="Genomic_DNA"/>
</dbReference>
<dbReference type="OrthoDB" id="190275at2"/>
<keyword evidence="1" id="KW-0472">Membrane</keyword>
<feature type="transmembrane region" description="Helical" evidence="1">
    <location>
        <begin position="86"/>
        <end position="105"/>
    </location>
</feature>
<keyword evidence="1" id="KW-1133">Transmembrane helix</keyword>
<feature type="transmembrane region" description="Helical" evidence="1">
    <location>
        <begin position="47"/>
        <end position="66"/>
    </location>
</feature>
<sequence length="313" mass="32449">MRLGIGGGAFGIRGGISTRGIGVGVGPLSAGTSWKGGGSRGGGGGGLLAWLLGAAVIFFVAAWPYLLGTYIAVESGAEDPSTARFVVGWCFEVVYIAGLLAWFLIARDKRAQQVAQEDQRMAEVIASGVVYEAQHGRSVVYRHGTCTVNHKSPDTAANCRKSAPSSALGELESTGTASETALSVRSTVNRSALNWPAVILGVGLVVGLVILLVDPIHRIPSPAEQARSKPCPVPISIDETPANITMPDFVGQNAGGVEAGLEALGLTSVELSSANPKYKSVWVASNWTVVSTDPNPGCTLGRHNSVVVYVTKP</sequence>
<evidence type="ECO:0000259" key="2">
    <source>
        <dbReference type="PROSITE" id="PS51178"/>
    </source>
</evidence>
<protein>
    <recommendedName>
        <fullName evidence="2">PASTA domain-containing protein</fullName>
    </recommendedName>
</protein>
<evidence type="ECO:0000313" key="4">
    <source>
        <dbReference type="Proteomes" id="UP000093629"/>
    </source>
</evidence>
<keyword evidence="4" id="KW-1185">Reference proteome</keyword>
<feature type="transmembrane region" description="Helical" evidence="1">
    <location>
        <begin position="192"/>
        <end position="213"/>
    </location>
</feature>
<dbReference type="Proteomes" id="UP000093629">
    <property type="component" value="Unassembled WGS sequence"/>
</dbReference>
<organism evidence="3 4">
    <name type="scientific">Mycobacterium asiaticum</name>
    <dbReference type="NCBI Taxonomy" id="1790"/>
    <lineage>
        <taxon>Bacteria</taxon>
        <taxon>Bacillati</taxon>
        <taxon>Actinomycetota</taxon>
        <taxon>Actinomycetes</taxon>
        <taxon>Mycobacteriales</taxon>
        <taxon>Mycobacteriaceae</taxon>
        <taxon>Mycobacterium</taxon>
    </lineage>
</organism>
<reference evidence="4" key="1">
    <citation type="submission" date="2016-06" db="EMBL/GenBank/DDBJ databases">
        <authorList>
            <person name="Sutton G."/>
            <person name="Brinkac L."/>
            <person name="Sanka R."/>
            <person name="Adams M."/>
            <person name="Lau E."/>
            <person name="Garcia-Basteiro A."/>
            <person name="Lopez-Varela E."/>
            <person name="Palencia S."/>
        </authorList>
    </citation>
    <scope>NUCLEOTIDE SEQUENCE [LARGE SCALE GENOMIC DNA]</scope>
    <source>
        <strain evidence="4">1245139.5</strain>
    </source>
</reference>
<dbReference type="RefSeq" id="WP_065158929.1">
    <property type="nucleotide sequence ID" value="NZ_LZLQ01000080.1"/>
</dbReference>
<name>A0A1A3N3W2_MYCAS</name>
<evidence type="ECO:0000313" key="3">
    <source>
        <dbReference type="EMBL" id="OBK15744.1"/>
    </source>
</evidence>
<evidence type="ECO:0000256" key="1">
    <source>
        <dbReference type="SAM" id="Phobius"/>
    </source>
</evidence>
<accession>A0A1A3N3W2</accession>
<dbReference type="PROSITE" id="PS51178">
    <property type="entry name" value="PASTA"/>
    <property type="match status" value="1"/>
</dbReference>
<dbReference type="Gene3D" id="3.30.10.20">
    <property type="match status" value="1"/>
</dbReference>
<gene>
    <name evidence="3" type="ORF">A5636_05225</name>
</gene>
<keyword evidence="1" id="KW-0812">Transmembrane</keyword>
<dbReference type="AlphaFoldDB" id="A0A1A3N3W2"/>
<feature type="domain" description="PASTA" evidence="2">
    <location>
        <begin position="240"/>
        <end position="312"/>
    </location>
</feature>
<dbReference type="InterPro" id="IPR005543">
    <property type="entry name" value="PASTA_dom"/>
</dbReference>
<dbReference type="CDD" id="cd06577">
    <property type="entry name" value="PASTA_pknB"/>
    <property type="match status" value="1"/>
</dbReference>
<comment type="caution">
    <text evidence="3">The sequence shown here is derived from an EMBL/GenBank/DDBJ whole genome shotgun (WGS) entry which is preliminary data.</text>
</comment>